<keyword evidence="3" id="KW-1185">Reference proteome</keyword>
<feature type="domain" description="Peptidase M60" evidence="1">
    <location>
        <begin position="28"/>
        <end position="317"/>
    </location>
</feature>
<name>Q9PYP6_GVXN</name>
<sequence length="824" mass="94161">MSHRQCETREITTLTVQAVTTPYTSSNHGRSPVGVLIKAGAILHTRLNVRSPVYPILIDLLNNSRNTESTVTVLTHTVQSTVVEHDSVLFVRWVKRPGRYFVEVEIEGEYLDLPMYTGHLTRFQSEYASSECEYAYLNLGRVAMLAPPADKVTVLAMDLKMLGNYYSQITQHYDTTTGTKINACVPFFVKADAGGPAEHYYTDAYIANSADTLGPFLLSTITNWPALHQIGHGYDFNFTNHTVLIEVWSSVLADSMQYQWMNTAERQKLATIYDGDQREYAETEIVKNLAESASFNNLDAQWRTILLSFILKSRAGISTWQNMYLEENKVYDIFLRMVMQCSADLLAYFYLISLDFPLFVNVEDNIYARAYPFSAAYHKSTVYPMKFLISDYDTVTNSYDLKLFLDSNLSLVSIDDLVQAKIVQEKVTVRCVIDDPTQIIDEMYSLYDGNKLIRQGSVTDDLKIEFTQLYRGVYTLRPPRGLDKRYKIKLDTKYTHLIVDGTEKEHTLVYTSYNMSDLCYHTGHILSPQNVYCATFYIDFVLKKIVIHVYLADPVPGSPNTQFVRLLVDKPVNTFDIMGANTLLGRHELDFMAGAKLRINVSAEHSPLIIFDNEILFENTLTLLEDHIEEMPDNNYIIENINQAKYWLDTHRDVMFVDNEVSDDIYLAVQHFKTQDNIYEELVTVFQQCFPLKLRPDYNYLMTFNNSAGRPVIALSCNTLTNIANLIIYTGLVDDTNDSNVYVGVEIITDDEILYSRYLTSDTEITNLININNILVKNGSIIRLMHAQPQNLHLFKSNQAQDVIFSSVNTLIVVNNQLLLQAET</sequence>
<dbReference type="PROSITE" id="PS51723">
    <property type="entry name" value="PEPTIDASE_M60"/>
    <property type="match status" value="1"/>
</dbReference>
<dbReference type="RefSeq" id="NP_059298.1">
    <property type="nucleotide sequence ID" value="NC_002331.1"/>
</dbReference>
<proteinExistence type="predicted"/>
<dbReference type="GeneID" id="1442384"/>
<reference evidence="2 3" key="1">
    <citation type="journal article" date="1999" name="Virology">
        <title>Sequence analysis of the Xestia c-nigrum granulovirus genome.</title>
        <authorList>
            <person name="Hayakawa T."/>
            <person name="Ko R."/>
            <person name="Okano K."/>
            <person name="Seong S.I."/>
            <person name="Goto C."/>
            <person name="Maeda S."/>
        </authorList>
    </citation>
    <scope>NUCLEOTIDE SEQUENCE [LARGE SCALE GENOMIC DNA]</scope>
</reference>
<evidence type="ECO:0000313" key="2">
    <source>
        <dbReference type="EMBL" id="AAF05264.1"/>
    </source>
</evidence>
<dbReference type="KEGG" id="vg:1442384"/>
<protein>
    <submittedName>
        <fullName evidence="2">ORF150</fullName>
    </submittedName>
</protein>
<organismHost>
    <name type="scientific">Xestia</name>
    <dbReference type="NCBI Taxonomy" id="320016"/>
</organismHost>
<organism evidence="2 3">
    <name type="scientific">Xestia c-nigrum granulosis virus</name>
    <name type="common">XnGV</name>
    <name type="synonym">Xestia c-nigrum granulovirus</name>
    <dbReference type="NCBI Taxonomy" id="51677"/>
    <lineage>
        <taxon>Viruses</taxon>
        <taxon>Viruses incertae sedis</taxon>
        <taxon>Naldaviricetes</taxon>
        <taxon>Lefavirales</taxon>
        <taxon>Baculoviridae</taxon>
        <taxon>Betabaculovirus</taxon>
        <taxon>Betabaculovirus xecnigri</taxon>
    </lineage>
</organism>
<gene>
    <name evidence="2" type="primary">ORF150</name>
</gene>
<dbReference type="Proteomes" id="UP000202921">
    <property type="component" value="Segment"/>
</dbReference>
<accession>Q9PYP6</accession>
<evidence type="ECO:0000259" key="1">
    <source>
        <dbReference type="PROSITE" id="PS51723"/>
    </source>
</evidence>
<dbReference type="InterPro" id="IPR031161">
    <property type="entry name" value="Peptidase_M60_dom"/>
</dbReference>
<dbReference type="EMBL" id="AF162221">
    <property type="protein sequence ID" value="AAF05264.1"/>
    <property type="molecule type" value="Genomic_DNA"/>
</dbReference>
<evidence type="ECO:0000313" key="3">
    <source>
        <dbReference type="Proteomes" id="UP000202921"/>
    </source>
</evidence>